<dbReference type="KEGG" id="sac:SACOL0298"/>
<reference evidence="1 2" key="1">
    <citation type="journal article" date="2005" name="J. Bacteriol.">
        <title>Insights on evolution of virulence and resistance from the complete genome analysis of an early methicillin-resistant Staphylococcus aureus strain and a biofilm-producing methicillin-resistant Staphylococcus epidermidis strain.</title>
        <authorList>
            <person name="Gill S.R."/>
            <person name="Fouts D.E."/>
            <person name="Archer G.L."/>
            <person name="Mongodin E.F."/>
            <person name="Deboy R.T."/>
            <person name="Ravel J."/>
            <person name="Paulsen I.T."/>
            <person name="Kolonay J.F."/>
            <person name="Brinkac L."/>
            <person name="Beanan M."/>
            <person name="Dodson R.J."/>
            <person name="Daugherty S.C."/>
            <person name="Madupu R."/>
            <person name="Angiuoli S.V."/>
            <person name="Durkin A.S."/>
            <person name="Haft D.H."/>
            <person name="Vamathevan J."/>
            <person name="Khouri H."/>
            <person name="Utterback T."/>
            <person name="Lee C."/>
            <person name="Dimitrov G."/>
            <person name="Jiang L."/>
            <person name="Qin H."/>
            <person name="Weidman J."/>
            <person name="Tran K."/>
            <person name="Kang K."/>
            <person name="Hance I.R."/>
            <person name="Nelson K.E."/>
            <person name="Fraser C.M."/>
        </authorList>
    </citation>
    <scope>NUCLEOTIDE SEQUENCE [LARGE SCALE GENOMIC DNA]</scope>
    <source>
        <strain evidence="1 2">COL</strain>
    </source>
</reference>
<dbReference type="HOGENOM" id="CLU_3348810_0_0_9"/>
<evidence type="ECO:0000313" key="1">
    <source>
        <dbReference type="EMBL" id="AAY21122.1"/>
    </source>
</evidence>
<organism evidence="1 2">
    <name type="scientific">Staphylococcus aureus (strain COL)</name>
    <dbReference type="NCBI Taxonomy" id="93062"/>
    <lineage>
        <taxon>Bacteria</taxon>
        <taxon>Bacillati</taxon>
        <taxon>Bacillota</taxon>
        <taxon>Bacilli</taxon>
        <taxon>Bacillales</taxon>
        <taxon>Staphylococcaceae</taxon>
        <taxon>Staphylococcus</taxon>
    </lineage>
</organism>
<accession>A0A0H2X3H1</accession>
<evidence type="ECO:0000313" key="2">
    <source>
        <dbReference type="Proteomes" id="UP000000530"/>
    </source>
</evidence>
<dbReference type="EMBL" id="CP000046">
    <property type="protein sequence ID" value="AAY21122.1"/>
    <property type="molecule type" value="Genomic_DNA"/>
</dbReference>
<dbReference type="AlphaFoldDB" id="A0A0H2X3H1"/>
<dbReference type="Proteomes" id="UP000000530">
    <property type="component" value="Chromosome"/>
</dbReference>
<sequence>MQNHPRFTFDSKKKVKDKIICNLKSQLAYRYPYIMDK</sequence>
<protein>
    <submittedName>
        <fullName evidence="1">Uncharacterized protein</fullName>
    </submittedName>
</protein>
<name>A0A0H2X3H1_STAAC</name>
<gene>
    <name evidence="1" type="ordered locus">SACOL0298</name>
</gene>
<proteinExistence type="predicted"/>